<protein>
    <submittedName>
        <fullName evidence="4">Ribosomal protein S18 acetylase RimI-like enzyme</fullName>
    </submittedName>
</protein>
<reference evidence="4 5" key="1">
    <citation type="submission" date="2018-11" db="EMBL/GenBank/DDBJ databases">
        <title>Sequencing the genomes of 1000 actinobacteria strains.</title>
        <authorList>
            <person name="Klenk H.-P."/>
        </authorList>
    </citation>
    <scope>NUCLEOTIDE SEQUENCE [LARGE SCALE GENOMIC DNA]</scope>
    <source>
        <strain evidence="4 5">DSM 12652</strain>
    </source>
</reference>
<dbReference type="Pfam" id="PF00583">
    <property type="entry name" value="Acetyltransf_1"/>
    <property type="match status" value="1"/>
</dbReference>
<dbReference type="EMBL" id="RKHO01000001">
    <property type="protein sequence ID" value="ROR89790.1"/>
    <property type="molecule type" value="Genomic_DNA"/>
</dbReference>
<evidence type="ECO:0000256" key="2">
    <source>
        <dbReference type="ARBA" id="ARBA00023315"/>
    </source>
</evidence>
<evidence type="ECO:0000313" key="4">
    <source>
        <dbReference type="EMBL" id="ROR89790.1"/>
    </source>
</evidence>
<dbReference type="SUPFAM" id="SSF55729">
    <property type="entry name" value="Acyl-CoA N-acyltransferases (Nat)"/>
    <property type="match status" value="1"/>
</dbReference>
<evidence type="ECO:0000313" key="5">
    <source>
        <dbReference type="Proteomes" id="UP000281738"/>
    </source>
</evidence>
<organism evidence="4 5">
    <name type="scientific">Nocardioides aurantiacus</name>
    <dbReference type="NCBI Taxonomy" id="86796"/>
    <lineage>
        <taxon>Bacteria</taxon>
        <taxon>Bacillati</taxon>
        <taxon>Actinomycetota</taxon>
        <taxon>Actinomycetes</taxon>
        <taxon>Propionibacteriales</taxon>
        <taxon>Nocardioidaceae</taxon>
        <taxon>Nocardioides</taxon>
    </lineage>
</organism>
<dbReference type="Gene3D" id="3.40.630.30">
    <property type="match status" value="1"/>
</dbReference>
<dbReference type="GO" id="GO:0016747">
    <property type="term" value="F:acyltransferase activity, transferring groups other than amino-acyl groups"/>
    <property type="evidence" value="ECO:0007669"/>
    <property type="project" value="InterPro"/>
</dbReference>
<keyword evidence="1" id="KW-0808">Transferase</keyword>
<dbReference type="PANTHER" id="PTHR43877">
    <property type="entry name" value="AMINOALKYLPHOSPHONATE N-ACETYLTRANSFERASE-RELATED-RELATED"/>
    <property type="match status" value="1"/>
</dbReference>
<dbReference type="InterPro" id="IPR016181">
    <property type="entry name" value="Acyl_CoA_acyltransferase"/>
</dbReference>
<keyword evidence="5" id="KW-1185">Reference proteome</keyword>
<dbReference type="InterPro" id="IPR000182">
    <property type="entry name" value="GNAT_dom"/>
</dbReference>
<keyword evidence="2" id="KW-0012">Acyltransferase</keyword>
<keyword evidence="4" id="KW-0689">Ribosomal protein</keyword>
<evidence type="ECO:0000256" key="1">
    <source>
        <dbReference type="ARBA" id="ARBA00022679"/>
    </source>
</evidence>
<dbReference type="PROSITE" id="PS51186">
    <property type="entry name" value="GNAT"/>
    <property type="match status" value="1"/>
</dbReference>
<comment type="caution">
    <text evidence="4">The sequence shown here is derived from an EMBL/GenBank/DDBJ whole genome shotgun (WGS) entry which is preliminary data.</text>
</comment>
<keyword evidence="4" id="KW-0687">Ribonucleoprotein</keyword>
<proteinExistence type="predicted"/>
<sequence length="173" mass="18661">MSAAEAVTLRPRRPEDVPRLAELLAAQQPTSHYPLRWPLPFPVEDFLVRPGEQAAWVAERDGVLLGHVALTDPGDLADRFAAALPGRRRDDLAAVSVLVVAPASRGLGIGGLLLDTAVAHARAAGWLPVLDVVPTHVGAVSLYRGRGWREVGSFRPPWLAEERPALLLMVLDP</sequence>
<evidence type="ECO:0000259" key="3">
    <source>
        <dbReference type="PROSITE" id="PS51186"/>
    </source>
</evidence>
<dbReference type="RefSeq" id="WP_170169683.1">
    <property type="nucleotide sequence ID" value="NZ_RKHO01000001.1"/>
</dbReference>
<feature type="domain" description="N-acetyltransferase" evidence="3">
    <location>
        <begin position="7"/>
        <end position="173"/>
    </location>
</feature>
<dbReference type="InterPro" id="IPR050832">
    <property type="entry name" value="Bact_Acetyltransf"/>
</dbReference>
<dbReference type="AlphaFoldDB" id="A0A3N2CQH9"/>
<gene>
    <name evidence="4" type="ORF">EDD33_0620</name>
</gene>
<dbReference type="Proteomes" id="UP000281738">
    <property type="component" value="Unassembled WGS sequence"/>
</dbReference>
<accession>A0A3N2CQH9</accession>
<name>A0A3N2CQH9_9ACTN</name>
<dbReference type="GO" id="GO:0005840">
    <property type="term" value="C:ribosome"/>
    <property type="evidence" value="ECO:0007669"/>
    <property type="project" value="UniProtKB-KW"/>
</dbReference>
<dbReference type="PANTHER" id="PTHR43877:SF2">
    <property type="entry name" value="AMINOALKYLPHOSPHONATE N-ACETYLTRANSFERASE-RELATED"/>
    <property type="match status" value="1"/>
</dbReference>